<organism evidence="4 5">
    <name type="scientific">Myriangium duriaei CBS 260.36</name>
    <dbReference type="NCBI Taxonomy" id="1168546"/>
    <lineage>
        <taxon>Eukaryota</taxon>
        <taxon>Fungi</taxon>
        <taxon>Dikarya</taxon>
        <taxon>Ascomycota</taxon>
        <taxon>Pezizomycotina</taxon>
        <taxon>Dothideomycetes</taxon>
        <taxon>Dothideomycetidae</taxon>
        <taxon>Myriangiales</taxon>
        <taxon>Myriangiaceae</taxon>
        <taxon>Myriangium</taxon>
    </lineage>
</organism>
<dbReference type="PROSITE" id="PS51186">
    <property type="entry name" value="GNAT"/>
    <property type="match status" value="1"/>
</dbReference>
<dbReference type="PANTHER" id="PTHR43877:SF2">
    <property type="entry name" value="AMINOALKYLPHOSPHONATE N-ACETYLTRANSFERASE-RELATED"/>
    <property type="match status" value="1"/>
</dbReference>
<protein>
    <submittedName>
        <fullName evidence="4">Acyl-CoA N-acyltransferase</fullName>
    </submittedName>
</protein>
<dbReference type="SUPFAM" id="SSF55729">
    <property type="entry name" value="Acyl-CoA N-acyltransferases (Nat)"/>
    <property type="match status" value="1"/>
</dbReference>
<keyword evidence="1" id="KW-0808">Transferase</keyword>
<accession>A0A9P4MIP1</accession>
<dbReference type="InterPro" id="IPR000182">
    <property type="entry name" value="GNAT_dom"/>
</dbReference>
<dbReference type="EMBL" id="ML996084">
    <property type="protein sequence ID" value="KAF2154497.1"/>
    <property type="molecule type" value="Genomic_DNA"/>
</dbReference>
<dbReference type="PANTHER" id="PTHR43877">
    <property type="entry name" value="AMINOALKYLPHOSPHONATE N-ACETYLTRANSFERASE-RELATED-RELATED"/>
    <property type="match status" value="1"/>
</dbReference>
<dbReference type="GO" id="GO:0016747">
    <property type="term" value="F:acyltransferase activity, transferring groups other than amino-acyl groups"/>
    <property type="evidence" value="ECO:0007669"/>
    <property type="project" value="InterPro"/>
</dbReference>
<proteinExistence type="predicted"/>
<evidence type="ECO:0000256" key="2">
    <source>
        <dbReference type="ARBA" id="ARBA00023315"/>
    </source>
</evidence>
<dbReference type="OrthoDB" id="41532at2759"/>
<keyword evidence="2" id="KW-0012">Acyltransferase</keyword>
<dbReference type="InterPro" id="IPR016181">
    <property type="entry name" value="Acyl_CoA_acyltransferase"/>
</dbReference>
<evidence type="ECO:0000313" key="4">
    <source>
        <dbReference type="EMBL" id="KAF2154497.1"/>
    </source>
</evidence>
<name>A0A9P4MIP1_9PEZI</name>
<evidence type="ECO:0000256" key="1">
    <source>
        <dbReference type="ARBA" id="ARBA00022679"/>
    </source>
</evidence>
<evidence type="ECO:0000313" key="5">
    <source>
        <dbReference type="Proteomes" id="UP000799439"/>
    </source>
</evidence>
<feature type="domain" description="N-acetyltransferase" evidence="3">
    <location>
        <begin position="10"/>
        <end position="158"/>
    </location>
</feature>
<dbReference type="Pfam" id="PF00583">
    <property type="entry name" value="Acetyltransf_1"/>
    <property type="match status" value="1"/>
</dbReference>
<dbReference type="CDD" id="cd04301">
    <property type="entry name" value="NAT_SF"/>
    <property type="match status" value="1"/>
</dbReference>
<reference evidence="4" key="1">
    <citation type="journal article" date="2020" name="Stud. Mycol.">
        <title>101 Dothideomycetes genomes: a test case for predicting lifestyles and emergence of pathogens.</title>
        <authorList>
            <person name="Haridas S."/>
            <person name="Albert R."/>
            <person name="Binder M."/>
            <person name="Bloem J."/>
            <person name="Labutti K."/>
            <person name="Salamov A."/>
            <person name="Andreopoulos B."/>
            <person name="Baker S."/>
            <person name="Barry K."/>
            <person name="Bills G."/>
            <person name="Bluhm B."/>
            <person name="Cannon C."/>
            <person name="Castanera R."/>
            <person name="Culley D."/>
            <person name="Daum C."/>
            <person name="Ezra D."/>
            <person name="Gonzalez J."/>
            <person name="Henrissat B."/>
            <person name="Kuo A."/>
            <person name="Liang C."/>
            <person name="Lipzen A."/>
            <person name="Lutzoni F."/>
            <person name="Magnuson J."/>
            <person name="Mondo S."/>
            <person name="Nolan M."/>
            <person name="Ohm R."/>
            <person name="Pangilinan J."/>
            <person name="Park H.-J."/>
            <person name="Ramirez L."/>
            <person name="Alfaro M."/>
            <person name="Sun H."/>
            <person name="Tritt A."/>
            <person name="Yoshinaga Y."/>
            <person name="Zwiers L.-H."/>
            <person name="Turgeon B."/>
            <person name="Goodwin S."/>
            <person name="Spatafora J."/>
            <person name="Crous P."/>
            <person name="Grigoriev I."/>
        </authorList>
    </citation>
    <scope>NUCLEOTIDE SEQUENCE</scope>
    <source>
        <strain evidence="4">CBS 260.36</strain>
    </source>
</reference>
<dbReference type="AlphaFoldDB" id="A0A9P4MIP1"/>
<evidence type="ECO:0000259" key="3">
    <source>
        <dbReference type="PROSITE" id="PS51186"/>
    </source>
</evidence>
<dbReference type="Gene3D" id="3.40.630.30">
    <property type="match status" value="1"/>
</dbReference>
<comment type="caution">
    <text evidence="4">The sequence shown here is derived from an EMBL/GenBank/DDBJ whole genome shotgun (WGS) entry which is preliminary data.</text>
</comment>
<gene>
    <name evidence="4" type="ORF">K461DRAFT_293139</name>
</gene>
<dbReference type="InterPro" id="IPR050832">
    <property type="entry name" value="Bact_Acetyltransf"/>
</dbReference>
<dbReference type="Proteomes" id="UP000799439">
    <property type="component" value="Unassembled WGS sequence"/>
</dbReference>
<keyword evidence="5" id="KW-1185">Reference proteome</keyword>
<sequence>MQADKHQTHDVVVKLTSTDDPYAIALCARQRDEILLTDPALGPFADNIPDFIVLVRNGKAIACGGFRVIQGEDSHIGEIKRVYVVPEARGRAVGTADFLMRELESRAISKGFRTLRLQTSKNMLAANRFYERHGYRLVQNYGDYVECTFTISYEKVVG</sequence>